<comment type="caution">
    <text evidence="1">The sequence shown here is derived from an EMBL/GenBank/DDBJ whole genome shotgun (WGS) entry which is preliminary data.</text>
</comment>
<dbReference type="EMBL" id="CAJVPT010014836">
    <property type="protein sequence ID" value="CAG8607806.1"/>
    <property type="molecule type" value="Genomic_DNA"/>
</dbReference>
<gene>
    <name evidence="1" type="ORF">ACOLOM_LOCUS6916</name>
</gene>
<evidence type="ECO:0000313" key="1">
    <source>
        <dbReference type="EMBL" id="CAG8607806.1"/>
    </source>
</evidence>
<dbReference type="Proteomes" id="UP000789525">
    <property type="component" value="Unassembled WGS sequence"/>
</dbReference>
<accession>A0ACA9MST7</accession>
<name>A0ACA9MST7_9GLOM</name>
<proteinExistence type="predicted"/>
<protein>
    <submittedName>
        <fullName evidence="1">16727_t:CDS:1</fullName>
    </submittedName>
</protein>
<sequence length="142" mass="16905">MSSPELPNQCIETKNGLGFISSVFVPLPKAISVREPSHEHSRSSDPEAHGKHFFTIIQMLQRDLNQLEFLYTEKSKGLEEISREYARLECYHYETLEMVQELREEIKKRDISSRLEAKNELRIEQLERQLEQKQNFKHIYKR</sequence>
<reference evidence="1" key="1">
    <citation type="submission" date="2021-06" db="EMBL/GenBank/DDBJ databases">
        <authorList>
            <person name="Kallberg Y."/>
            <person name="Tangrot J."/>
            <person name="Rosling A."/>
        </authorList>
    </citation>
    <scope>NUCLEOTIDE SEQUENCE</scope>
    <source>
        <strain evidence="1">CL356</strain>
    </source>
</reference>
<organism evidence="1 2">
    <name type="scientific">Acaulospora colombiana</name>
    <dbReference type="NCBI Taxonomy" id="27376"/>
    <lineage>
        <taxon>Eukaryota</taxon>
        <taxon>Fungi</taxon>
        <taxon>Fungi incertae sedis</taxon>
        <taxon>Mucoromycota</taxon>
        <taxon>Glomeromycotina</taxon>
        <taxon>Glomeromycetes</taxon>
        <taxon>Diversisporales</taxon>
        <taxon>Acaulosporaceae</taxon>
        <taxon>Acaulospora</taxon>
    </lineage>
</organism>
<evidence type="ECO:0000313" key="2">
    <source>
        <dbReference type="Proteomes" id="UP000789525"/>
    </source>
</evidence>
<keyword evidence="2" id="KW-1185">Reference proteome</keyword>